<dbReference type="EMBL" id="WUWG01000001">
    <property type="protein sequence ID" value="MXU64945.1"/>
    <property type="molecule type" value="Genomic_DNA"/>
</dbReference>
<keyword evidence="5 7" id="KW-0732">Signal</keyword>
<dbReference type="CDD" id="cd13545">
    <property type="entry name" value="PBP2_TbpA"/>
    <property type="match status" value="1"/>
</dbReference>
<evidence type="ECO:0000256" key="1">
    <source>
        <dbReference type="ARBA" id="ARBA00004418"/>
    </source>
</evidence>
<dbReference type="NCBIfam" id="TIGR01254">
    <property type="entry name" value="sfuA"/>
    <property type="match status" value="1"/>
</dbReference>
<dbReference type="InterPro" id="IPR006059">
    <property type="entry name" value="SBP"/>
</dbReference>
<reference evidence="8 9" key="1">
    <citation type="submission" date="2019-12" db="EMBL/GenBank/DDBJ databases">
        <title>Strain KN286 was isolated from seawater, which was collected from Caroline Seamount in the tropical western Pacific.</title>
        <authorList>
            <person name="Wang Q."/>
        </authorList>
    </citation>
    <scope>NUCLEOTIDE SEQUENCE [LARGE SCALE GENOMIC DNA]</scope>
    <source>
        <strain evidence="8 9">KN286</strain>
    </source>
</reference>
<dbReference type="InterPro" id="IPR005948">
    <property type="entry name" value="ThiB-like"/>
</dbReference>
<evidence type="ECO:0000256" key="3">
    <source>
        <dbReference type="ARBA" id="ARBA00019815"/>
    </source>
</evidence>
<organism evidence="8 9">
    <name type="scientific">Oceanomicrobium pacificus</name>
    <dbReference type="NCBI Taxonomy" id="2692916"/>
    <lineage>
        <taxon>Bacteria</taxon>
        <taxon>Pseudomonadati</taxon>
        <taxon>Pseudomonadota</taxon>
        <taxon>Alphaproteobacteria</taxon>
        <taxon>Rhodobacterales</taxon>
        <taxon>Paracoccaceae</taxon>
        <taxon>Oceanomicrobium</taxon>
    </lineage>
</organism>
<feature type="signal peptide" evidence="7">
    <location>
        <begin position="1"/>
        <end position="21"/>
    </location>
</feature>
<proteinExistence type="inferred from homology"/>
<evidence type="ECO:0000256" key="6">
    <source>
        <dbReference type="ARBA" id="ARBA00022764"/>
    </source>
</evidence>
<dbReference type="Pfam" id="PF01547">
    <property type="entry name" value="SBP_bac_1"/>
    <property type="match status" value="1"/>
</dbReference>
<gene>
    <name evidence="8" type="ORF">GSH16_05770</name>
</gene>
<comment type="similarity">
    <text evidence="2">Belongs to the bacterial solute-binding protein 1 family.</text>
</comment>
<evidence type="ECO:0000256" key="4">
    <source>
        <dbReference type="ARBA" id="ARBA00022448"/>
    </source>
</evidence>
<dbReference type="GO" id="GO:0015888">
    <property type="term" value="P:thiamine transport"/>
    <property type="evidence" value="ECO:0007669"/>
    <property type="project" value="InterPro"/>
</dbReference>
<dbReference type="Proteomes" id="UP000436016">
    <property type="component" value="Unassembled WGS sequence"/>
</dbReference>
<name>A0A6B0TT19_9RHOB</name>
<accession>A0A6B0TT19</accession>
<evidence type="ECO:0000313" key="8">
    <source>
        <dbReference type="EMBL" id="MXU64945.1"/>
    </source>
</evidence>
<dbReference type="AlphaFoldDB" id="A0A6B0TT19"/>
<dbReference type="GO" id="GO:0030975">
    <property type="term" value="F:thiamine binding"/>
    <property type="evidence" value="ECO:0007669"/>
    <property type="project" value="InterPro"/>
</dbReference>
<keyword evidence="4" id="KW-0813">Transport</keyword>
<dbReference type="NCBIfam" id="TIGR01276">
    <property type="entry name" value="thiB"/>
    <property type="match status" value="1"/>
</dbReference>
<keyword evidence="9" id="KW-1185">Reference proteome</keyword>
<dbReference type="PANTHER" id="PTHR30006">
    <property type="entry name" value="THIAMINE-BINDING PERIPLASMIC PROTEIN-RELATED"/>
    <property type="match status" value="1"/>
</dbReference>
<dbReference type="GO" id="GO:0030288">
    <property type="term" value="C:outer membrane-bounded periplasmic space"/>
    <property type="evidence" value="ECO:0007669"/>
    <property type="project" value="InterPro"/>
</dbReference>
<evidence type="ECO:0000256" key="2">
    <source>
        <dbReference type="ARBA" id="ARBA00008520"/>
    </source>
</evidence>
<sequence length="334" mass="35820">MTRLPLLAAAIAIPLAGPAMAADKPELTVYTYDSFVSDWGPGPAVVEAFEATCDCTLKLVGVGDGAAILSRLKLEGGRTRADVVLGLDTNLTAEAVETGLFALHGQTPDALDLPVDWTDPIFLPFDWGYFAFVYDTTRTPEAPASFEALLAAPEDLSLVIQDPRSSTPGLGLLMWVKSIYGDKAGEVWKTLAPRIVTTTPGWSEAYGMFLEGEADMVLSYTTSPAYHRIAEGDETKEAAIFDEGHYMQVEVAGKIAGTDEPELADAFLAFMLSDAFQSIIPETNWMYPAVLPEGGLPDGFGDPLPAEKALLLDPAEARGLRDAALDEWRAALSQ</sequence>
<dbReference type="RefSeq" id="WP_160852777.1">
    <property type="nucleotide sequence ID" value="NZ_WUWG01000001.1"/>
</dbReference>
<evidence type="ECO:0000256" key="5">
    <source>
        <dbReference type="ARBA" id="ARBA00022729"/>
    </source>
</evidence>
<evidence type="ECO:0000313" key="9">
    <source>
        <dbReference type="Proteomes" id="UP000436016"/>
    </source>
</evidence>
<dbReference type="SUPFAM" id="SSF53850">
    <property type="entry name" value="Periplasmic binding protein-like II"/>
    <property type="match status" value="1"/>
</dbReference>
<keyword evidence="6" id="KW-0574">Periplasm</keyword>
<comment type="caution">
    <text evidence="8">The sequence shown here is derived from an EMBL/GenBank/DDBJ whole genome shotgun (WGS) entry which is preliminary data.</text>
</comment>
<dbReference type="Gene3D" id="3.40.190.10">
    <property type="entry name" value="Periplasmic binding protein-like II"/>
    <property type="match status" value="2"/>
</dbReference>
<dbReference type="InterPro" id="IPR005967">
    <property type="entry name" value="ThiB"/>
</dbReference>
<dbReference type="PANTHER" id="PTHR30006:SF3">
    <property type="entry name" value="THIAMINE-BINDING PERIPLASMIC PROTEIN"/>
    <property type="match status" value="1"/>
</dbReference>
<feature type="chain" id="PRO_5025589744" description="Thiamine-binding periplasmic protein" evidence="7">
    <location>
        <begin position="22"/>
        <end position="334"/>
    </location>
</feature>
<protein>
    <recommendedName>
        <fullName evidence="3">Thiamine-binding periplasmic protein</fullName>
    </recommendedName>
</protein>
<dbReference type="GO" id="GO:0030976">
    <property type="term" value="F:thiamine pyrophosphate binding"/>
    <property type="evidence" value="ECO:0007669"/>
    <property type="project" value="TreeGrafter"/>
</dbReference>
<comment type="subcellular location">
    <subcellularLocation>
        <location evidence="1">Periplasm</location>
    </subcellularLocation>
</comment>
<evidence type="ECO:0000256" key="7">
    <source>
        <dbReference type="SAM" id="SignalP"/>
    </source>
</evidence>